<accession>A0A8R7P3Q2</accession>
<feature type="compositionally biased region" description="Basic and acidic residues" evidence="1">
    <location>
        <begin position="94"/>
        <end position="112"/>
    </location>
</feature>
<dbReference type="Pfam" id="PF03004">
    <property type="entry name" value="Transposase_24"/>
    <property type="match status" value="1"/>
</dbReference>
<protein>
    <recommendedName>
        <fullName evidence="4">Transposase, Ptta/En/Spm, plant</fullName>
    </recommendedName>
</protein>
<feature type="compositionally biased region" description="Acidic residues" evidence="1">
    <location>
        <begin position="457"/>
        <end position="471"/>
    </location>
</feature>
<dbReference type="EnsemblPlants" id="TuG1812G0100004289.01.T01">
    <property type="protein sequence ID" value="TuG1812G0100004289.01.T01"/>
    <property type="gene ID" value="TuG1812G0100004289.01"/>
</dbReference>
<sequence length="547" mass="61477">MYSHSVSFAGGKMASANGRAKDGGVTEEQLKAVEYELLRSKTIEQNDKRLAAVRATRASMQEDTEANQAPKKKRKAPSSAPISANEGRVLRSRVSKDQDHVDPEHQPSKEITYELDDEGSQKKGGRKITRKANIYARLNQPKIHIPLNGNGQPVGPDATEFANFIGTLVRKHIPPAELDWRDVDVDKKLLVWETLKAFYELDSTALSFVLNTSHIKWKDWKSDLKRYKFDVALTDAQLMKRRDSKISEADWKTLITYWRSSAFESRSAIAKKNRANAVPHTSGSNSHARVANEMAVKLGHDPRRDEVYTETHTCKKGERKGSYVPQAAATIKELIEKGEQHPELKEKNIKEGDLFARVCGMKEPRGRVHVLGLGPTPQDLGTPGTRGKLSTRVLVEMEGRREAENCFNMLEGHVLEMQEQMNRMELMLASQGGNNLETPSSQHGSNSRQNSRAGAEDNNDGEEDDERDDEEPFVHRRVVAKPPSRSSSAYEDESLTLLWAESPLDKELMRFLSMLRSEGMLLCLLKMKVYKLSLMLSQGPSHGHLAR</sequence>
<proteinExistence type="predicted"/>
<feature type="region of interest" description="Disordered" evidence="1">
    <location>
        <begin position="432"/>
        <end position="492"/>
    </location>
</feature>
<feature type="compositionally biased region" description="Polar residues" evidence="1">
    <location>
        <begin position="432"/>
        <end position="452"/>
    </location>
</feature>
<dbReference type="InterPro" id="IPR004252">
    <property type="entry name" value="Probable_transposase_24"/>
</dbReference>
<keyword evidence="3" id="KW-1185">Reference proteome</keyword>
<evidence type="ECO:0000256" key="1">
    <source>
        <dbReference type="SAM" id="MobiDB-lite"/>
    </source>
</evidence>
<reference evidence="2" key="2">
    <citation type="submission" date="2018-03" db="EMBL/GenBank/DDBJ databases">
        <title>The Triticum urartu genome reveals the dynamic nature of wheat genome evolution.</title>
        <authorList>
            <person name="Ling H."/>
            <person name="Ma B."/>
            <person name="Shi X."/>
            <person name="Liu H."/>
            <person name="Dong L."/>
            <person name="Sun H."/>
            <person name="Cao Y."/>
            <person name="Gao Q."/>
            <person name="Zheng S."/>
            <person name="Li Y."/>
            <person name="Yu Y."/>
            <person name="Du H."/>
            <person name="Qi M."/>
            <person name="Li Y."/>
            <person name="Yu H."/>
            <person name="Cui Y."/>
            <person name="Wang N."/>
            <person name="Chen C."/>
            <person name="Wu H."/>
            <person name="Zhao Y."/>
            <person name="Zhang J."/>
            <person name="Li Y."/>
            <person name="Zhou W."/>
            <person name="Zhang B."/>
            <person name="Hu W."/>
            <person name="Eijk M."/>
            <person name="Tang J."/>
            <person name="Witsenboer H."/>
            <person name="Zhao S."/>
            <person name="Li Z."/>
            <person name="Zhang A."/>
            <person name="Wang D."/>
            <person name="Liang C."/>
        </authorList>
    </citation>
    <scope>NUCLEOTIDE SEQUENCE [LARGE SCALE GENOMIC DNA]</scope>
    <source>
        <strain evidence="2">cv. G1812</strain>
    </source>
</reference>
<dbReference type="PANTHER" id="PTHR33144:SF50">
    <property type="entry name" value="OS03G0714750 PROTEIN"/>
    <property type="match status" value="1"/>
</dbReference>
<organism evidence="2 3">
    <name type="scientific">Triticum urartu</name>
    <name type="common">Red wild einkorn</name>
    <name type="synonym">Crithodium urartu</name>
    <dbReference type="NCBI Taxonomy" id="4572"/>
    <lineage>
        <taxon>Eukaryota</taxon>
        <taxon>Viridiplantae</taxon>
        <taxon>Streptophyta</taxon>
        <taxon>Embryophyta</taxon>
        <taxon>Tracheophyta</taxon>
        <taxon>Spermatophyta</taxon>
        <taxon>Magnoliopsida</taxon>
        <taxon>Liliopsida</taxon>
        <taxon>Poales</taxon>
        <taxon>Poaceae</taxon>
        <taxon>BOP clade</taxon>
        <taxon>Pooideae</taxon>
        <taxon>Triticodae</taxon>
        <taxon>Triticeae</taxon>
        <taxon>Triticinae</taxon>
        <taxon>Triticum</taxon>
    </lineage>
</organism>
<feature type="region of interest" description="Disordered" evidence="1">
    <location>
        <begin position="56"/>
        <end position="127"/>
    </location>
</feature>
<evidence type="ECO:0008006" key="4">
    <source>
        <dbReference type="Google" id="ProtNLM"/>
    </source>
</evidence>
<dbReference type="Gramene" id="TuG1812G0100004289.01.T01">
    <property type="protein sequence ID" value="TuG1812G0100004289.01.T01"/>
    <property type="gene ID" value="TuG1812G0100004289.01"/>
</dbReference>
<feature type="region of interest" description="Disordered" evidence="1">
    <location>
        <begin position="1"/>
        <end position="25"/>
    </location>
</feature>
<reference evidence="3" key="1">
    <citation type="journal article" date="2013" name="Nature">
        <title>Draft genome of the wheat A-genome progenitor Triticum urartu.</title>
        <authorList>
            <person name="Ling H.Q."/>
            <person name="Zhao S."/>
            <person name="Liu D."/>
            <person name="Wang J."/>
            <person name="Sun H."/>
            <person name="Zhang C."/>
            <person name="Fan H."/>
            <person name="Li D."/>
            <person name="Dong L."/>
            <person name="Tao Y."/>
            <person name="Gao C."/>
            <person name="Wu H."/>
            <person name="Li Y."/>
            <person name="Cui Y."/>
            <person name="Guo X."/>
            <person name="Zheng S."/>
            <person name="Wang B."/>
            <person name="Yu K."/>
            <person name="Liang Q."/>
            <person name="Yang W."/>
            <person name="Lou X."/>
            <person name="Chen J."/>
            <person name="Feng M."/>
            <person name="Jian J."/>
            <person name="Zhang X."/>
            <person name="Luo G."/>
            <person name="Jiang Y."/>
            <person name="Liu J."/>
            <person name="Wang Z."/>
            <person name="Sha Y."/>
            <person name="Zhang B."/>
            <person name="Wu H."/>
            <person name="Tang D."/>
            <person name="Shen Q."/>
            <person name="Xue P."/>
            <person name="Zou S."/>
            <person name="Wang X."/>
            <person name="Liu X."/>
            <person name="Wang F."/>
            <person name="Yang Y."/>
            <person name="An X."/>
            <person name="Dong Z."/>
            <person name="Zhang K."/>
            <person name="Zhang X."/>
            <person name="Luo M.C."/>
            <person name="Dvorak J."/>
            <person name="Tong Y."/>
            <person name="Wang J."/>
            <person name="Yang H."/>
            <person name="Li Z."/>
            <person name="Wang D."/>
            <person name="Zhang A."/>
            <person name="Wang J."/>
        </authorList>
    </citation>
    <scope>NUCLEOTIDE SEQUENCE</scope>
    <source>
        <strain evidence="3">cv. G1812</strain>
    </source>
</reference>
<evidence type="ECO:0000313" key="3">
    <source>
        <dbReference type="Proteomes" id="UP000015106"/>
    </source>
</evidence>
<reference evidence="2" key="3">
    <citation type="submission" date="2022-06" db="UniProtKB">
        <authorList>
            <consortium name="EnsemblPlants"/>
        </authorList>
    </citation>
    <scope>IDENTIFICATION</scope>
</reference>
<dbReference type="PANTHER" id="PTHR33144">
    <property type="entry name" value="OS10G0409366 PROTEIN-RELATED"/>
    <property type="match status" value="1"/>
</dbReference>
<evidence type="ECO:0000313" key="2">
    <source>
        <dbReference type="EnsemblPlants" id="TuG1812G0100004289.01.T01"/>
    </source>
</evidence>
<name>A0A8R7P3Q2_TRIUA</name>
<dbReference type="Proteomes" id="UP000015106">
    <property type="component" value="Chromosome 1"/>
</dbReference>
<dbReference type="AlphaFoldDB" id="A0A8R7P3Q2"/>